<dbReference type="InterPro" id="IPR035965">
    <property type="entry name" value="PAS-like_dom_sf"/>
</dbReference>
<protein>
    <submittedName>
        <fullName evidence="2">MEKHLA domain-containing protein</fullName>
    </submittedName>
</protein>
<dbReference type="SUPFAM" id="SSF55785">
    <property type="entry name" value="PYP-like sensor domain (PAS domain)"/>
    <property type="match status" value="1"/>
</dbReference>
<dbReference type="AlphaFoldDB" id="A0A370QRX7"/>
<gene>
    <name evidence="2" type="ORF">C8D90_104160</name>
</gene>
<dbReference type="OrthoDB" id="9794448at2"/>
<dbReference type="EMBL" id="QRAP01000004">
    <property type="protein sequence ID" value="RDK92008.1"/>
    <property type="molecule type" value="Genomic_DNA"/>
</dbReference>
<dbReference type="Proteomes" id="UP000254848">
    <property type="component" value="Unassembled WGS sequence"/>
</dbReference>
<dbReference type="RefSeq" id="WP_115458337.1">
    <property type="nucleotide sequence ID" value="NZ_QRAP01000004.1"/>
</dbReference>
<sequence length="155" mass="17765">MKHFPDKALIEHIDLCYHQLSGEPLPSPKSITGRAWWLHQEAPYAILAHGVGPDPHFIYANQCALACFKYSREEMMGLPSRLSAANTEQQERQRMLDTLATKGIVHGYSGIRITSRGESFRIYNGVIWQLQNDDKSLWGQGALFWPTEEEAKYRF</sequence>
<organism evidence="2 3">
    <name type="scientific">Enterobacillus tribolii</name>
    <dbReference type="NCBI Taxonomy" id="1487935"/>
    <lineage>
        <taxon>Bacteria</taxon>
        <taxon>Pseudomonadati</taxon>
        <taxon>Pseudomonadota</taxon>
        <taxon>Gammaproteobacteria</taxon>
        <taxon>Enterobacterales</taxon>
        <taxon>Hafniaceae</taxon>
        <taxon>Enterobacillus</taxon>
    </lineage>
</organism>
<dbReference type="Pfam" id="PF08670">
    <property type="entry name" value="MEKHLA"/>
    <property type="match status" value="1"/>
</dbReference>
<feature type="domain" description="MEKHLA" evidence="1">
    <location>
        <begin position="10"/>
        <end position="144"/>
    </location>
</feature>
<comment type="caution">
    <text evidence="2">The sequence shown here is derived from an EMBL/GenBank/DDBJ whole genome shotgun (WGS) entry which is preliminary data.</text>
</comment>
<evidence type="ECO:0000259" key="1">
    <source>
        <dbReference type="Pfam" id="PF08670"/>
    </source>
</evidence>
<evidence type="ECO:0000313" key="2">
    <source>
        <dbReference type="EMBL" id="RDK92008.1"/>
    </source>
</evidence>
<dbReference type="InterPro" id="IPR013978">
    <property type="entry name" value="MEKHLA"/>
</dbReference>
<accession>A0A370QRX7</accession>
<dbReference type="Gene3D" id="3.30.450.20">
    <property type="entry name" value="PAS domain"/>
    <property type="match status" value="1"/>
</dbReference>
<name>A0A370QRX7_9GAMM</name>
<evidence type="ECO:0000313" key="3">
    <source>
        <dbReference type="Proteomes" id="UP000254848"/>
    </source>
</evidence>
<proteinExistence type="predicted"/>
<keyword evidence="3" id="KW-1185">Reference proteome</keyword>
<reference evidence="2 3" key="1">
    <citation type="submission" date="2018-07" db="EMBL/GenBank/DDBJ databases">
        <title>Genomic Encyclopedia of Type Strains, Phase IV (KMG-IV): sequencing the most valuable type-strain genomes for metagenomic binning, comparative biology and taxonomic classification.</title>
        <authorList>
            <person name="Goeker M."/>
        </authorList>
    </citation>
    <scope>NUCLEOTIDE SEQUENCE [LARGE SCALE GENOMIC DNA]</scope>
    <source>
        <strain evidence="2 3">DSM 103736</strain>
    </source>
</reference>